<dbReference type="InterPro" id="IPR001623">
    <property type="entry name" value="DnaJ_domain"/>
</dbReference>
<evidence type="ECO:0000256" key="1">
    <source>
        <dbReference type="ARBA" id="ARBA00023186"/>
    </source>
</evidence>
<dbReference type="FunFam" id="2.60.260.20:FF:000013">
    <property type="entry name" value="DnaJ subfamily B member 11"/>
    <property type="match status" value="1"/>
</dbReference>
<dbReference type="GO" id="GO:0051087">
    <property type="term" value="F:protein-folding chaperone binding"/>
    <property type="evidence" value="ECO:0007669"/>
    <property type="project" value="TreeGrafter"/>
</dbReference>
<organism evidence="6 7">
    <name type="scientific">Dekkera bruxellensis</name>
    <name type="common">Brettanomyces custersii</name>
    <dbReference type="NCBI Taxonomy" id="5007"/>
    <lineage>
        <taxon>Eukaryota</taxon>
        <taxon>Fungi</taxon>
        <taxon>Dikarya</taxon>
        <taxon>Ascomycota</taxon>
        <taxon>Saccharomycotina</taxon>
        <taxon>Pichiomycetes</taxon>
        <taxon>Pichiales</taxon>
        <taxon>Pichiaceae</taxon>
        <taxon>Brettanomyces</taxon>
    </lineage>
</organism>
<dbReference type="EMBL" id="CABFWN010000006">
    <property type="protein sequence ID" value="VUG20244.1"/>
    <property type="molecule type" value="Genomic_DNA"/>
</dbReference>
<dbReference type="Pfam" id="PF01556">
    <property type="entry name" value="DnaJ_C"/>
    <property type="match status" value="1"/>
</dbReference>
<feature type="domain" description="J" evidence="3">
    <location>
        <begin position="6"/>
        <end position="68"/>
    </location>
</feature>
<evidence type="ECO:0000256" key="2">
    <source>
        <dbReference type="SAM" id="MobiDB-lite"/>
    </source>
</evidence>
<protein>
    <submittedName>
        <fullName evidence="6">DEBR0S6_11188g1_1</fullName>
    </submittedName>
</protein>
<feature type="compositionally biased region" description="Gly residues" evidence="2">
    <location>
        <begin position="135"/>
        <end position="146"/>
    </location>
</feature>
<dbReference type="GO" id="GO:0006457">
    <property type="term" value="P:protein folding"/>
    <property type="evidence" value="ECO:0007669"/>
    <property type="project" value="InterPro"/>
</dbReference>
<reference evidence="5" key="4">
    <citation type="journal article" name="BMC Genomics">
        <title>New genome assemblies reveal patterns of domestication and adaptation across Brettanomyces (Dekkera) species.</title>
        <authorList>
            <person name="Roach M.J."/>
            <person name="Borneman A.R."/>
        </authorList>
    </citation>
    <scope>NUCLEOTIDE SEQUENCE</scope>
    <source>
        <strain evidence="5">UCD 2041</strain>
    </source>
</reference>
<evidence type="ECO:0000259" key="3">
    <source>
        <dbReference type="PROSITE" id="PS50076"/>
    </source>
</evidence>
<dbReference type="OMA" id="FPDVINP"/>
<gene>
    <name evidence="6" type="primary">SIS1</name>
    <name evidence="5" type="ORF">BRETT_004565</name>
    <name evidence="6" type="ORF">DEBR0S6_11188G</name>
    <name evidence="4" type="ORF">HII12_001563</name>
</gene>
<keyword evidence="1" id="KW-0143">Chaperone</keyword>
<dbReference type="GO" id="GO:0005829">
    <property type="term" value="C:cytosol"/>
    <property type="evidence" value="ECO:0007669"/>
    <property type="project" value="TreeGrafter"/>
</dbReference>
<accession>A0A7D9H4U0</accession>
<dbReference type="SUPFAM" id="SSF46565">
    <property type="entry name" value="Chaperone J-domain"/>
    <property type="match status" value="1"/>
</dbReference>
<dbReference type="InterPro" id="IPR002939">
    <property type="entry name" value="DnaJ_C"/>
</dbReference>
<name>A0A7D9H4U0_DEKBR</name>
<dbReference type="EMBL" id="JABCYN010000020">
    <property type="protein sequence ID" value="KAF6013582.1"/>
    <property type="molecule type" value="Genomic_DNA"/>
</dbReference>
<dbReference type="Gene3D" id="1.10.287.110">
    <property type="entry name" value="DnaJ domain"/>
    <property type="match status" value="1"/>
</dbReference>
<dbReference type="Pfam" id="PF00226">
    <property type="entry name" value="DnaJ"/>
    <property type="match status" value="1"/>
</dbReference>
<dbReference type="SMART" id="SM00271">
    <property type="entry name" value="DnaJ"/>
    <property type="match status" value="1"/>
</dbReference>
<feature type="compositionally biased region" description="Low complexity" evidence="2">
    <location>
        <begin position="147"/>
        <end position="165"/>
    </location>
</feature>
<evidence type="ECO:0000313" key="6">
    <source>
        <dbReference type="EMBL" id="VUG20244.1"/>
    </source>
</evidence>
<evidence type="ECO:0000313" key="7">
    <source>
        <dbReference type="Proteomes" id="UP000478008"/>
    </source>
</evidence>
<dbReference type="SUPFAM" id="SSF49493">
    <property type="entry name" value="HSP40/DnaJ peptide-binding domain"/>
    <property type="match status" value="2"/>
</dbReference>
<evidence type="ECO:0000313" key="5">
    <source>
        <dbReference type="EMBL" id="QOU19918.1"/>
    </source>
</evidence>
<proteinExistence type="predicted"/>
<dbReference type="PANTHER" id="PTHR24078">
    <property type="entry name" value="DNAJ HOMOLOG SUBFAMILY C MEMBER"/>
    <property type="match status" value="1"/>
</dbReference>
<dbReference type="EMBL" id="CP063135">
    <property type="protein sequence ID" value="QOU19918.1"/>
    <property type="molecule type" value="Genomic_DNA"/>
</dbReference>
<reference evidence="6 7" key="1">
    <citation type="submission" date="2019-07" db="EMBL/GenBank/DDBJ databases">
        <authorList>
            <person name="Friedrich A."/>
            <person name="Schacherer J."/>
        </authorList>
    </citation>
    <scope>NUCLEOTIDE SEQUENCE [LARGE SCALE GENOMIC DNA]</scope>
</reference>
<dbReference type="InterPro" id="IPR036869">
    <property type="entry name" value="J_dom_sf"/>
</dbReference>
<dbReference type="PROSITE" id="PS00636">
    <property type="entry name" value="DNAJ_1"/>
    <property type="match status" value="1"/>
</dbReference>
<sequence length="357" mass="38173">MVRETKLYDLLGVTPSASDSEIKKGYRKMALKYHPDKPTGNEEKFKQVAEAFQILSDPDKREVYDQYGLEAARGNAPAGNPFSGGAGAGGMPGGGTFHFSSNGGPGGHSFTSADAFNIFNQFGGLDDLFGGLGGGSRGSSRGGSPFGGAQFASSSGGMPGGFSSFTNGGQSGFSGSSMPRQAPREPEVIDLNVPCTLEQLYNGGVKKMKIKRRGPSGQLESTIIPIQLRAGWKAGTKITYKDMGDYHNGQRQTVRFIITEKPDANFTRDGNDLKTVLKLSFKESLLGFDKEVTTISGRRIRVSRAAPTQPGTSTTYPGLGMPISKRPGNFGDLKVQFDVDYPIYLSDSQKSAIRNNF</sequence>
<feature type="region of interest" description="Disordered" evidence="2">
    <location>
        <begin position="135"/>
        <end position="189"/>
    </location>
</feature>
<dbReference type="CDD" id="cd06257">
    <property type="entry name" value="DnaJ"/>
    <property type="match status" value="1"/>
</dbReference>
<dbReference type="Proteomes" id="UP000663131">
    <property type="component" value="Chromosome 7"/>
</dbReference>
<dbReference type="AlphaFoldDB" id="A0A7D9H4U0"/>
<reference evidence="4 8" key="2">
    <citation type="journal article" date="2020" name="Appl. Microbiol. Biotechnol.">
        <title>Targeted gene deletion in Brettanomyces bruxellensis with an expression-free CRISPR-Cas9 system.</title>
        <authorList>
            <person name="Varela C."/>
            <person name="Bartel C."/>
            <person name="Onetto C."/>
            <person name="Borneman A."/>
        </authorList>
    </citation>
    <scope>NUCLEOTIDE SEQUENCE [LARGE SCALE GENOMIC DNA]</scope>
    <source>
        <strain evidence="4 8">AWRI1613</strain>
    </source>
</reference>
<evidence type="ECO:0000313" key="4">
    <source>
        <dbReference type="EMBL" id="KAF6013582.1"/>
    </source>
</evidence>
<dbReference type="OrthoDB" id="550424at2759"/>
<reference evidence="5" key="3">
    <citation type="submission" date="2020-10" db="EMBL/GenBank/DDBJ databases">
        <authorList>
            <person name="Palmer J.M."/>
        </authorList>
    </citation>
    <scope>NUCLEOTIDE SEQUENCE</scope>
    <source>
        <strain evidence="5">UCD 2041</strain>
    </source>
</reference>
<dbReference type="GO" id="GO:0051082">
    <property type="term" value="F:unfolded protein binding"/>
    <property type="evidence" value="ECO:0007669"/>
    <property type="project" value="InterPro"/>
</dbReference>
<dbReference type="InterPro" id="IPR018253">
    <property type="entry name" value="DnaJ_domain_CS"/>
</dbReference>
<dbReference type="Gene3D" id="2.60.260.20">
    <property type="entry name" value="Urease metallochaperone UreE, N-terminal domain"/>
    <property type="match status" value="2"/>
</dbReference>
<dbReference type="PRINTS" id="PR00625">
    <property type="entry name" value="JDOMAIN"/>
</dbReference>
<dbReference type="PROSITE" id="PS50076">
    <property type="entry name" value="DNAJ_2"/>
    <property type="match status" value="1"/>
</dbReference>
<dbReference type="Proteomes" id="UP000568158">
    <property type="component" value="Unassembled WGS sequence"/>
</dbReference>
<dbReference type="CDD" id="cd10747">
    <property type="entry name" value="DnaJ_C"/>
    <property type="match status" value="1"/>
</dbReference>
<dbReference type="InterPro" id="IPR051339">
    <property type="entry name" value="DnaJ_subfamily_B"/>
</dbReference>
<dbReference type="GO" id="GO:0006413">
    <property type="term" value="P:translational initiation"/>
    <property type="evidence" value="ECO:0007669"/>
    <property type="project" value="TreeGrafter"/>
</dbReference>
<evidence type="ECO:0000313" key="8">
    <source>
        <dbReference type="Proteomes" id="UP000568158"/>
    </source>
</evidence>
<keyword evidence="7" id="KW-1185">Reference proteome</keyword>
<dbReference type="InterPro" id="IPR008971">
    <property type="entry name" value="HSP40/DnaJ_pept-bd"/>
</dbReference>
<dbReference type="Proteomes" id="UP000478008">
    <property type="component" value="Unassembled WGS sequence"/>
</dbReference>
<dbReference type="PANTHER" id="PTHR24078:SF553">
    <property type="entry name" value="DNAJ HOMOLOG SUBFAMILY B MEMBER 5"/>
    <property type="match status" value="1"/>
</dbReference>